<feature type="compositionally biased region" description="Basic residues" evidence="1">
    <location>
        <begin position="25"/>
        <end position="36"/>
    </location>
</feature>
<dbReference type="RefSeq" id="WP_092220318.1">
    <property type="nucleotide sequence ID" value="NZ_FNJI01000005.1"/>
</dbReference>
<protein>
    <recommendedName>
        <fullName evidence="4">Nucleoprotein/polynucleotide-associated enzyme</fullName>
    </recommendedName>
</protein>
<dbReference type="EMBL" id="FNJI01000005">
    <property type="protein sequence ID" value="SDO74595.1"/>
    <property type="molecule type" value="Genomic_DNA"/>
</dbReference>
<accession>A0A1H0M2G9</accession>
<feature type="compositionally biased region" description="Basic and acidic residues" evidence="1">
    <location>
        <begin position="37"/>
        <end position="68"/>
    </location>
</feature>
<dbReference type="STRING" id="91360.SAMN05660330_00957"/>
<feature type="region of interest" description="Disordered" evidence="1">
    <location>
        <begin position="20"/>
        <end position="68"/>
    </location>
</feature>
<gene>
    <name evidence="2" type="ORF">SAMN05660330_00957</name>
</gene>
<evidence type="ECO:0008006" key="4">
    <source>
        <dbReference type="Google" id="ProtNLM"/>
    </source>
</evidence>
<reference evidence="2 3" key="1">
    <citation type="submission" date="2016-10" db="EMBL/GenBank/DDBJ databases">
        <authorList>
            <person name="de Groot N.N."/>
        </authorList>
    </citation>
    <scope>NUCLEOTIDE SEQUENCE [LARGE SCALE GENOMIC DNA]</scope>
    <source>
        <strain evidence="2 3">DSM 12130</strain>
    </source>
</reference>
<sequence length="183" mass="20637">MGKTFQEQLLKLGLVDKKKANEVKKQKHQQKKKTKGKRTDVIADENLRMAKEAQEKKKARARELNKEREAKLQKRAEDAKIKQLVEQHKVAGDDGGVAYRFNVSGKIHRIFVTKKTADMLSSGQLGIVELGEQFEVIPKAVAEKIRANSNAVFIHLTTAAPTPEASDPDDPYADYKVPDDLMW</sequence>
<organism evidence="2 3">
    <name type="scientific">Desulforhopalus singaporensis</name>
    <dbReference type="NCBI Taxonomy" id="91360"/>
    <lineage>
        <taxon>Bacteria</taxon>
        <taxon>Pseudomonadati</taxon>
        <taxon>Thermodesulfobacteriota</taxon>
        <taxon>Desulfobulbia</taxon>
        <taxon>Desulfobulbales</taxon>
        <taxon>Desulfocapsaceae</taxon>
        <taxon>Desulforhopalus</taxon>
    </lineage>
</organism>
<dbReference type="InterPro" id="IPR018636">
    <property type="entry name" value="DUF2058"/>
</dbReference>
<evidence type="ECO:0000313" key="2">
    <source>
        <dbReference type="EMBL" id="SDO74595.1"/>
    </source>
</evidence>
<keyword evidence="3" id="KW-1185">Reference proteome</keyword>
<dbReference type="OrthoDB" id="5431835at2"/>
<proteinExistence type="predicted"/>
<evidence type="ECO:0000313" key="3">
    <source>
        <dbReference type="Proteomes" id="UP000199073"/>
    </source>
</evidence>
<evidence type="ECO:0000256" key="1">
    <source>
        <dbReference type="SAM" id="MobiDB-lite"/>
    </source>
</evidence>
<dbReference type="Pfam" id="PF09831">
    <property type="entry name" value="DUF2058"/>
    <property type="match status" value="1"/>
</dbReference>
<dbReference type="Proteomes" id="UP000199073">
    <property type="component" value="Unassembled WGS sequence"/>
</dbReference>
<dbReference type="AlphaFoldDB" id="A0A1H0M2G9"/>
<name>A0A1H0M2G9_9BACT</name>